<gene>
    <name evidence="1" type="ORF">PUN28_017074</name>
</gene>
<protein>
    <submittedName>
        <fullName evidence="1">Uncharacterized protein</fullName>
    </submittedName>
</protein>
<dbReference type="EMBL" id="JADYXP020000020">
    <property type="protein sequence ID" value="KAL0104116.1"/>
    <property type="molecule type" value="Genomic_DNA"/>
</dbReference>
<keyword evidence="2" id="KW-1185">Reference proteome</keyword>
<accession>A0AAW2EPF4</accession>
<sequence>MKSAKHLCNTLFSKRNRPRMGMHIVSRRDRARYSLVSPFFSAVAENRSGENVKEARYPFRFRRRLYNRIAYDDYYAGQNSPKYIRASSNNEVKLIAPTLFFFSFRY</sequence>
<proteinExistence type="predicted"/>
<dbReference type="Proteomes" id="UP001430953">
    <property type="component" value="Unassembled WGS sequence"/>
</dbReference>
<dbReference type="AlphaFoldDB" id="A0AAW2EPF4"/>
<reference evidence="1 2" key="1">
    <citation type="submission" date="2023-03" db="EMBL/GenBank/DDBJ databases">
        <title>High recombination rates correlate with genetic variation in Cardiocondyla obscurior ants.</title>
        <authorList>
            <person name="Errbii M."/>
        </authorList>
    </citation>
    <scope>NUCLEOTIDE SEQUENCE [LARGE SCALE GENOMIC DNA]</scope>
    <source>
        <strain evidence="1">Alpha-2009</strain>
        <tissue evidence="1">Whole body</tissue>
    </source>
</reference>
<organism evidence="1 2">
    <name type="scientific">Cardiocondyla obscurior</name>
    <dbReference type="NCBI Taxonomy" id="286306"/>
    <lineage>
        <taxon>Eukaryota</taxon>
        <taxon>Metazoa</taxon>
        <taxon>Ecdysozoa</taxon>
        <taxon>Arthropoda</taxon>
        <taxon>Hexapoda</taxon>
        <taxon>Insecta</taxon>
        <taxon>Pterygota</taxon>
        <taxon>Neoptera</taxon>
        <taxon>Endopterygota</taxon>
        <taxon>Hymenoptera</taxon>
        <taxon>Apocrita</taxon>
        <taxon>Aculeata</taxon>
        <taxon>Formicoidea</taxon>
        <taxon>Formicidae</taxon>
        <taxon>Myrmicinae</taxon>
        <taxon>Cardiocondyla</taxon>
    </lineage>
</organism>
<comment type="caution">
    <text evidence="1">The sequence shown here is derived from an EMBL/GenBank/DDBJ whole genome shotgun (WGS) entry which is preliminary data.</text>
</comment>
<evidence type="ECO:0000313" key="1">
    <source>
        <dbReference type="EMBL" id="KAL0104116.1"/>
    </source>
</evidence>
<evidence type="ECO:0000313" key="2">
    <source>
        <dbReference type="Proteomes" id="UP001430953"/>
    </source>
</evidence>
<name>A0AAW2EPF4_9HYME</name>